<accession>A0ABX7V039</accession>
<keyword evidence="1" id="KW-0805">Transcription regulation</keyword>
<dbReference type="SMART" id="SM00342">
    <property type="entry name" value="HTH_ARAC"/>
    <property type="match status" value="1"/>
</dbReference>
<sequence>MNIIRSEKLEHAKKSLTPWHQHTAGQLYWLNRGMIALETQDKQWALTAGCIGWFPPHVPHRACAFGHMTGVSLYLAAEYCRELPDAPQIFSANALLQALVERIANLNASSLAEKHLRLIQVLIDELSSAPTIPSHLPLPQDSRALKIAREILENPADPRTQAEWAKWSGLSARTLSRLFLAQTGINFSHWRQQARLLRSMEFLAKGDSVGNVAAACGYENVSAYIAVFRQRFGVTPGGYFNADAARHQTAAEPPFTDKLR</sequence>
<dbReference type="PROSITE" id="PS01124">
    <property type="entry name" value="HTH_ARAC_FAMILY_2"/>
    <property type="match status" value="1"/>
</dbReference>
<dbReference type="SUPFAM" id="SSF46689">
    <property type="entry name" value="Homeodomain-like"/>
    <property type="match status" value="1"/>
</dbReference>
<dbReference type="Gene3D" id="1.10.10.60">
    <property type="entry name" value="Homeodomain-like"/>
    <property type="match status" value="1"/>
</dbReference>
<dbReference type="RefSeq" id="WP_208227612.1">
    <property type="nucleotide sequence ID" value="NZ_CP050854.1"/>
</dbReference>
<dbReference type="PROSITE" id="PS00041">
    <property type="entry name" value="HTH_ARAC_FAMILY_1"/>
    <property type="match status" value="1"/>
</dbReference>
<proteinExistence type="predicted"/>
<dbReference type="InterPro" id="IPR018060">
    <property type="entry name" value="HTH_AraC"/>
</dbReference>
<dbReference type="Gene3D" id="2.60.120.10">
    <property type="entry name" value="Jelly Rolls"/>
    <property type="match status" value="1"/>
</dbReference>
<dbReference type="Proteomes" id="UP000671960">
    <property type="component" value="Chromosome"/>
</dbReference>
<keyword evidence="3" id="KW-0804">Transcription</keyword>
<dbReference type="SUPFAM" id="SSF51182">
    <property type="entry name" value="RmlC-like cupins"/>
    <property type="match status" value="1"/>
</dbReference>
<dbReference type="InterPro" id="IPR003313">
    <property type="entry name" value="AraC-bd"/>
</dbReference>
<dbReference type="InterPro" id="IPR014710">
    <property type="entry name" value="RmlC-like_jellyroll"/>
</dbReference>
<organism evidence="5 6">
    <name type="scientific">Brenneria izadpanahii</name>
    <dbReference type="NCBI Taxonomy" id="2722756"/>
    <lineage>
        <taxon>Bacteria</taxon>
        <taxon>Pseudomonadati</taxon>
        <taxon>Pseudomonadota</taxon>
        <taxon>Gammaproteobacteria</taxon>
        <taxon>Enterobacterales</taxon>
        <taxon>Pectobacteriaceae</taxon>
        <taxon>Brenneria</taxon>
    </lineage>
</organism>
<evidence type="ECO:0000256" key="2">
    <source>
        <dbReference type="ARBA" id="ARBA00023125"/>
    </source>
</evidence>
<evidence type="ECO:0000259" key="4">
    <source>
        <dbReference type="PROSITE" id="PS01124"/>
    </source>
</evidence>
<gene>
    <name evidence="5" type="ORF">HC231_15635</name>
</gene>
<dbReference type="InterPro" id="IPR011051">
    <property type="entry name" value="RmlC_Cupin_sf"/>
</dbReference>
<dbReference type="Pfam" id="PF12833">
    <property type="entry name" value="HTH_18"/>
    <property type="match status" value="1"/>
</dbReference>
<name>A0ABX7V039_9GAMM</name>
<keyword evidence="6" id="KW-1185">Reference proteome</keyword>
<dbReference type="PANTHER" id="PTHR11019:SF159">
    <property type="entry name" value="TRANSCRIPTIONAL REGULATOR-RELATED"/>
    <property type="match status" value="1"/>
</dbReference>
<feature type="domain" description="HTH araC/xylS-type" evidence="4">
    <location>
        <begin position="145"/>
        <end position="242"/>
    </location>
</feature>
<protein>
    <submittedName>
        <fullName evidence="5">Helix-turn-helix transcriptional regulator</fullName>
    </submittedName>
</protein>
<evidence type="ECO:0000256" key="3">
    <source>
        <dbReference type="ARBA" id="ARBA00023163"/>
    </source>
</evidence>
<dbReference type="InterPro" id="IPR009057">
    <property type="entry name" value="Homeodomain-like_sf"/>
</dbReference>
<dbReference type="InterPro" id="IPR018062">
    <property type="entry name" value="HTH_AraC-typ_CS"/>
</dbReference>
<keyword evidence="2" id="KW-0238">DNA-binding</keyword>
<evidence type="ECO:0000313" key="5">
    <source>
        <dbReference type="EMBL" id="QTF09169.1"/>
    </source>
</evidence>
<dbReference type="Pfam" id="PF02311">
    <property type="entry name" value="AraC_binding"/>
    <property type="match status" value="1"/>
</dbReference>
<dbReference type="CDD" id="cd06124">
    <property type="entry name" value="cupin_NimR-like_N"/>
    <property type="match status" value="1"/>
</dbReference>
<dbReference type="PANTHER" id="PTHR11019">
    <property type="entry name" value="HTH-TYPE TRANSCRIPTIONAL REGULATOR NIMR"/>
    <property type="match status" value="1"/>
</dbReference>
<reference evidence="5 6" key="1">
    <citation type="submission" date="2020-03" db="EMBL/GenBank/DDBJ databases">
        <authorList>
            <person name="Bakhshi Ganjeh M."/>
        </authorList>
    </citation>
    <scope>NUCLEOTIDE SEQUENCE [LARGE SCALE GENOMIC DNA]</scope>
    <source>
        <strain evidence="6">Iran 50</strain>
    </source>
</reference>
<dbReference type="EMBL" id="CP050854">
    <property type="protein sequence ID" value="QTF09169.1"/>
    <property type="molecule type" value="Genomic_DNA"/>
</dbReference>
<evidence type="ECO:0000313" key="6">
    <source>
        <dbReference type="Proteomes" id="UP000671960"/>
    </source>
</evidence>
<evidence type="ECO:0000256" key="1">
    <source>
        <dbReference type="ARBA" id="ARBA00023015"/>
    </source>
</evidence>